<feature type="compositionally biased region" description="Acidic residues" evidence="1">
    <location>
        <begin position="39"/>
        <end position="63"/>
    </location>
</feature>
<proteinExistence type="predicted"/>
<accession>A0A318YV99</accession>
<dbReference type="AlphaFoldDB" id="A0A318YV99"/>
<feature type="signal peptide" evidence="2">
    <location>
        <begin position="1"/>
        <end position="21"/>
    </location>
</feature>
<dbReference type="GeneID" id="37126339"/>
<evidence type="ECO:0000313" key="3">
    <source>
        <dbReference type="EMBL" id="PYH31798.1"/>
    </source>
</evidence>
<evidence type="ECO:0000256" key="1">
    <source>
        <dbReference type="SAM" id="MobiDB-lite"/>
    </source>
</evidence>
<feature type="region of interest" description="Disordered" evidence="1">
    <location>
        <begin position="31"/>
        <end position="64"/>
    </location>
</feature>
<sequence length="91" mass="10653">MYGCSPLRCTSFVFWCLVIFASWFERPNHKQVQKKMEEGGEDDNNNDNNNNDDDDEEEAEEEERTSFAFWGLFLSGSHCLVWIPRQSSYSS</sequence>
<reference evidence="3" key="1">
    <citation type="submission" date="2016-12" db="EMBL/GenBank/DDBJ databases">
        <title>The genomes of Aspergillus section Nigri reveals drivers in fungal speciation.</title>
        <authorList>
            <consortium name="DOE Joint Genome Institute"/>
            <person name="Vesth T.C."/>
            <person name="Nybo J."/>
            <person name="Theobald S."/>
            <person name="Brandl J."/>
            <person name="Frisvad J.C."/>
            <person name="Nielsen K.F."/>
            <person name="Lyhne E.K."/>
            <person name="Kogle M.E."/>
            <person name="Kuo A."/>
            <person name="Riley R."/>
            <person name="Clum A."/>
            <person name="Nolan M."/>
            <person name="Lipzen A."/>
            <person name="Salamov A."/>
            <person name="Henrissat B."/>
            <person name="Wiebenga A."/>
            <person name="De Vries R.P."/>
            <person name="Grigoriev I.V."/>
            <person name="Mortensen U.H."/>
            <person name="Andersen M.R."/>
            <person name="Baker S.E."/>
        </authorList>
    </citation>
    <scope>NUCLEOTIDE SEQUENCE [LARGE SCALE GENOMIC DNA]</scope>
    <source>
        <strain evidence="3">CBS 115656</strain>
    </source>
</reference>
<gene>
    <name evidence="3" type="ORF">BO87DRAFT_378813</name>
</gene>
<dbReference type="RefSeq" id="XP_025477276.1">
    <property type="nucleotide sequence ID" value="XM_025623883.1"/>
</dbReference>
<organism evidence="3 4">
    <name type="scientific">Aspergillus neoniger (strain CBS 115656)</name>
    <dbReference type="NCBI Taxonomy" id="1448310"/>
    <lineage>
        <taxon>Eukaryota</taxon>
        <taxon>Fungi</taxon>
        <taxon>Dikarya</taxon>
        <taxon>Ascomycota</taxon>
        <taxon>Pezizomycotina</taxon>
        <taxon>Eurotiomycetes</taxon>
        <taxon>Eurotiomycetidae</taxon>
        <taxon>Eurotiales</taxon>
        <taxon>Aspergillaceae</taxon>
        <taxon>Aspergillus</taxon>
        <taxon>Aspergillus subgen. Circumdati</taxon>
    </lineage>
</organism>
<feature type="chain" id="PRO_5016336928" evidence="2">
    <location>
        <begin position="22"/>
        <end position="91"/>
    </location>
</feature>
<keyword evidence="2" id="KW-0732">Signal</keyword>
<keyword evidence="4" id="KW-1185">Reference proteome</keyword>
<evidence type="ECO:0000256" key="2">
    <source>
        <dbReference type="SAM" id="SignalP"/>
    </source>
</evidence>
<evidence type="ECO:0000313" key="4">
    <source>
        <dbReference type="Proteomes" id="UP000247647"/>
    </source>
</evidence>
<name>A0A318YV99_ASPNB</name>
<protein>
    <submittedName>
        <fullName evidence="3">Uncharacterized protein</fullName>
    </submittedName>
</protein>
<dbReference type="Proteomes" id="UP000247647">
    <property type="component" value="Unassembled WGS sequence"/>
</dbReference>
<dbReference type="EMBL" id="KZ821471">
    <property type="protein sequence ID" value="PYH31798.1"/>
    <property type="molecule type" value="Genomic_DNA"/>
</dbReference>